<evidence type="ECO:0000256" key="2">
    <source>
        <dbReference type="ARBA" id="ARBA00001946"/>
    </source>
</evidence>
<reference evidence="9" key="1">
    <citation type="submission" date="2013-08" db="EMBL/GenBank/DDBJ databases">
        <authorList>
            <person name="Mendez C."/>
            <person name="Richter M."/>
            <person name="Ferrer M."/>
            <person name="Sanchez J."/>
        </authorList>
    </citation>
    <scope>NUCLEOTIDE SEQUENCE</scope>
</reference>
<dbReference type="PROSITE" id="PS00893">
    <property type="entry name" value="NUDIX_BOX"/>
    <property type="match status" value="1"/>
</dbReference>
<comment type="caution">
    <text evidence="9">The sequence shown here is derived from an EMBL/GenBank/DDBJ whole genome shotgun (WGS) entry which is preliminary data.</text>
</comment>
<feature type="region of interest" description="Disordered" evidence="7">
    <location>
        <begin position="1"/>
        <end position="30"/>
    </location>
</feature>
<feature type="compositionally biased region" description="Basic and acidic residues" evidence="7">
    <location>
        <begin position="19"/>
        <end position="30"/>
    </location>
</feature>
<dbReference type="Gene3D" id="3.90.79.10">
    <property type="entry name" value="Nucleoside Triphosphate Pyrophosphohydrolase"/>
    <property type="match status" value="1"/>
</dbReference>
<evidence type="ECO:0000256" key="5">
    <source>
        <dbReference type="ARBA" id="ARBA00022842"/>
    </source>
</evidence>
<proteinExistence type="predicted"/>
<dbReference type="GO" id="GO:0010945">
    <property type="term" value="F:coenzyme A diphosphatase activity"/>
    <property type="evidence" value="ECO:0007669"/>
    <property type="project" value="InterPro"/>
</dbReference>
<accession>T1AVQ6</accession>
<comment type="cofactor">
    <cofactor evidence="1">
        <name>Mn(2+)</name>
        <dbReference type="ChEBI" id="CHEBI:29035"/>
    </cofactor>
</comment>
<evidence type="ECO:0000256" key="3">
    <source>
        <dbReference type="ARBA" id="ARBA00022723"/>
    </source>
</evidence>
<evidence type="ECO:0000313" key="9">
    <source>
        <dbReference type="EMBL" id="EQD44829.1"/>
    </source>
</evidence>
<keyword evidence="5" id="KW-0460">Magnesium</keyword>
<dbReference type="EMBL" id="AUZY01008793">
    <property type="protein sequence ID" value="EQD44829.1"/>
    <property type="molecule type" value="Genomic_DNA"/>
</dbReference>
<comment type="cofactor">
    <cofactor evidence="2">
        <name>Mg(2+)</name>
        <dbReference type="ChEBI" id="CHEBI:18420"/>
    </cofactor>
</comment>
<evidence type="ECO:0000256" key="7">
    <source>
        <dbReference type="SAM" id="MobiDB-lite"/>
    </source>
</evidence>
<dbReference type="PROSITE" id="PS51462">
    <property type="entry name" value="NUDIX"/>
    <property type="match status" value="1"/>
</dbReference>
<organism evidence="9">
    <name type="scientific">mine drainage metagenome</name>
    <dbReference type="NCBI Taxonomy" id="410659"/>
    <lineage>
        <taxon>unclassified sequences</taxon>
        <taxon>metagenomes</taxon>
        <taxon>ecological metagenomes</taxon>
    </lineage>
</organism>
<keyword evidence="4 9" id="KW-0378">Hydrolase</keyword>
<keyword evidence="3" id="KW-0479">Metal-binding</keyword>
<dbReference type="GO" id="GO:0046872">
    <property type="term" value="F:metal ion binding"/>
    <property type="evidence" value="ECO:0007669"/>
    <property type="project" value="UniProtKB-KW"/>
</dbReference>
<protein>
    <submittedName>
        <fullName evidence="9">NUDIX hydrolase</fullName>
    </submittedName>
</protein>
<evidence type="ECO:0000256" key="1">
    <source>
        <dbReference type="ARBA" id="ARBA00001936"/>
    </source>
</evidence>
<dbReference type="PANTHER" id="PTHR12992:SF11">
    <property type="entry name" value="MITOCHONDRIAL COENZYME A DIPHOSPHATASE NUDT8"/>
    <property type="match status" value="1"/>
</dbReference>
<dbReference type="InterPro" id="IPR015797">
    <property type="entry name" value="NUDIX_hydrolase-like_dom_sf"/>
</dbReference>
<reference evidence="9" key="2">
    <citation type="journal article" date="2014" name="ISME J.">
        <title>Microbial stratification in low pH oxic and suboxic macroscopic growths along an acid mine drainage.</title>
        <authorList>
            <person name="Mendez-Garcia C."/>
            <person name="Mesa V."/>
            <person name="Sprenger R.R."/>
            <person name="Richter M."/>
            <person name="Diez M.S."/>
            <person name="Solano J."/>
            <person name="Bargiela R."/>
            <person name="Golyshina O.V."/>
            <person name="Manteca A."/>
            <person name="Ramos J.L."/>
            <person name="Gallego J.R."/>
            <person name="Llorente I."/>
            <person name="Martins Dos Santos V.A."/>
            <person name="Jensen O.N."/>
            <person name="Pelaez A.I."/>
            <person name="Sanchez J."/>
            <person name="Ferrer M."/>
        </authorList>
    </citation>
    <scope>NUCLEOTIDE SEQUENCE</scope>
</reference>
<dbReference type="SUPFAM" id="SSF55811">
    <property type="entry name" value="Nudix"/>
    <property type="match status" value="1"/>
</dbReference>
<dbReference type="InterPro" id="IPR000086">
    <property type="entry name" value="NUDIX_hydrolase_dom"/>
</dbReference>
<dbReference type="InterPro" id="IPR020084">
    <property type="entry name" value="NUDIX_hydrolase_CS"/>
</dbReference>
<feature type="domain" description="Nudix hydrolase" evidence="8">
    <location>
        <begin position="1"/>
        <end position="106"/>
    </location>
</feature>
<dbReference type="AlphaFoldDB" id="T1AVQ6"/>
<dbReference type="PANTHER" id="PTHR12992">
    <property type="entry name" value="NUDIX HYDROLASE"/>
    <property type="match status" value="1"/>
</dbReference>
<keyword evidence="6" id="KW-0464">Manganese</keyword>
<dbReference type="InterPro" id="IPR045121">
    <property type="entry name" value="CoAse"/>
</dbReference>
<evidence type="ECO:0000259" key="8">
    <source>
        <dbReference type="PROSITE" id="PS51462"/>
    </source>
</evidence>
<sequence length="123" mass="13910">MRDDDPWSGQVALPGGMRKRGETLQETATRETKEEVGIMITPKGYIGSFRTHARDIVVAAFYSSVQEEPRFSIDDEVDEVYWARINSLTPTITDAGFPGYKFYGGVVWGLTYRILSECLQEVH</sequence>
<evidence type="ECO:0000256" key="6">
    <source>
        <dbReference type="ARBA" id="ARBA00023211"/>
    </source>
</evidence>
<dbReference type="Pfam" id="PF00293">
    <property type="entry name" value="NUDIX"/>
    <property type="match status" value="1"/>
</dbReference>
<gene>
    <name evidence="9" type="ORF">B1B_13352</name>
</gene>
<evidence type="ECO:0000256" key="4">
    <source>
        <dbReference type="ARBA" id="ARBA00022801"/>
    </source>
</evidence>
<name>T1AVQ6_9ZZZZ</name>